<proteinExistence type="predicted"/>
<reference evidence="4 5" key="1">
    <citation type="submission" date="2020-01" db="EMBL/GenBank/DDBJ databases">
        <title>Investigation of new actinobacteria for the biodesulphurisation of diesel fuel.</title>
        <authorList>
            <person name="Athi Narayanan S.M."/>
        </authorList>
    </citation>
    <scope>NUCLEOTIDE SEQUENCE [LARGE SCALE GENOMIC DNA]</scope>
    <source>
        <strain evidence="4 5">213E</strain>
    </source>
</reference>
<dbReference type="InterPro" id="IPR000182">
    <property type="entry name" value="GNAT_dom"/>
</dbReference>
<evidence type="ECO:0000256" key="2">
    <source>
        <dbReference type="ARBA" id="ARBA00023315"/>
    </source>
</evidence>
<name>A0A7K3LI98_9ACTN</name>
<dbReference type="AlphaFoldDB" id="A0A7K3LI98"/>
<dbReference type="SUPFAM" id="SSF55729">
    <property type="entry name" value="Acyl-CoA N-acyltransferases (Nat)"/>
    <property type="match status" value="1"/>
</dbReference>
<gene>
    <name evidence="4" type="ORF">GYA93_00100</name>
</gene>
<dbReference type="GO" id="GO:0016747">
    <property type="term" value="F:acyltransferase activity, transferring groups other than amino-acyl groups"/>
    <property type="evidence" value="ECO:0007669"/>
    <property type="project" value="InterPro"/>
</dbReference>
<dbReference type="EMBL" id="JAADZU010000001">
    <property type="protein sequence ID" value="NDK87989.1"/>
    <property type="molecule type" value="Genomic_DNA"/>
</dbReference>
<dbReference type="Proteomes" id="UP000466307">
    <property type="component" value="Unassembled WGS sequence"/>
</dbReference>
<protein>
    <submittedName>
        <fullName evidence="4">GNAT family N-acetyltransferase</fullName>
    </submittedName>
</protein>
<evidence type="ECO:0000313" key="4">
    <source>
        <dbReference type="EMBL" id="NDK87989.1"/>
    </source>
</evidence>
<dbReference type="InterPro" id="IPR050832">
    <property type="entry name" value="Bact_Acetyltransf"/>
</dbReference>
<dbReference type="Gene3D" id="3.40.630.30">
    <property type="match status" value="1"/>
</dbReference>
<dbReference type="Pfam" id="PF00583">
    <property type="entry name" value="Acetyltransf_1"/>
    <property type="match status" value="1"/>
</dbReference>
<evidence type="ECO:0000313" key="5">
    <source>
        <dbReference type="Proteomes" id="UP000466307"/>
    </source>
</evidence>
<dbReference type="InterPro" id="IPR016181">
    <property type="entry name" value="Acyl_CoA_acyltransferase"/>
</dbReference>
<accession>A0A7K3LI98</accession>
<dbReference type="PANTHER" id="PTHR43877">
    <property type="entry name" value="AMINOALKYLPHOSPHONATE N-ACETYLTRANSFERASE-RELATED-RELATED"/>
    <property type="match status" value="1"/>
</dbReference>
<dbReference type="CDD" id="cd04301">
    <property type="entry name" value="NAT_SF"/>
    <property type="match status" value="1"/>
</dbReference>
<keyword evidence="1 4" id="KW-0808">Transferase</keyword>
<sequence length="180" mass="20258">MVCRRRNKLPVSRNRRRRAEGVRVDNGVPDVVRLGPDDAGEILTLQRAAYVSEAILHDDLTLPPLVQTLDELTAELSDPDVTALGIRRDGRLVAAVRLRTRGDTAELGRLTVVPDLQGNGLGTRLLTAIDDHLPEEIDRVELFTGERSVANIGLYRRLGYIETRRERIGDYHLVFMCRRV</sequence>
<keyword evidence="5" id="KW-1185">Reference proteome</keyword>
<keyword evidence="2" id="KW-0012">Acyltransferase</keyword>
<evidence type="ECO:0000256" key="1">
    <source>
        <dbReference type="ARBA" id="ARBA00022679"/>
    </source>
</evidence>
<dbReference type="PROSITE" id="PS51186">
    <property type="entry name" value="GNAT"/>
    <property type="match status" value="1"/>
</dbReference>
<organism evidence="4 5">
    <name type="scientific">Gordonia desulfuricans</name>
    <dbReference type="NCBI Taxonomy" id="89051"/>
    <lineage>
        <taxon>Bacteria</taxon>
        <taxon>Bacillati</taxon>
        <taxon>Actinomycetota</taxon>
        <taxon>Actinomycetes</taxon>
        <taxon>Mycobacteriales</taxon>
        <taxon>Gordoniaceae</taxon>
        <taxon>Gordonia</taxon>
    </lineage>
</organism>
<feature type="domain" description="N-acetyltransferase" evidence="3">
    <location>
        <begin position="29"/>
        <end position="180"/>
    </location>
</feature>
<comment type="caution">
    <text evidence="4">The sequence shown here is derived from an EMBL/GenBank/DDBJ whole genome shotgun (WGS) entry which is preliminary data.</text>
</comment>
<evidence type="ECO:0000259" key="3">
    <source>
        <dbReference type="PROSITE" id="PS51186"/>
    </source>
</evidence>